<dbReference type="PROSITE" id="PS51459">
    <property type="entry name" value="FIDO"/>
    <property type="match status" value="1"/>
</dbReference>
<feature type="active site" evidence="1">
    <location>
        <position position="204"/>
    </location>
</feature>
<gene>
    <name evidence="4" type="ORF">HMPREF9244_00688</name>
</gene>
<organism evidence="4 5">
    <name type="scientific">Alloscardovia omnicolens F0580</name>
    <dbReference type="NCBI Taxonomy" id="1321816"/>
    <lineage>
        <taxon>Bacteria</taxon>
        <taxon>Bacillati</taxon>
        <taxon>Actinomycetota</taxon>
        <taxon>Actinomycetes</taxon>
        <taxon>Bifidobacteriales</taxon>
        <taxon>Bifidobacteriaceae</taxon>
        <taxon>Alloscardovia</taxon>
    </lineage>
</organism>
<dbReference type="Gene3D" id="1.10.10.10">
    <property type="entry name" value="Winged helix-like DNA-binding domain superfamily/Winged helix DNA-binding domain"/>
    <property type="match status" value="1"/>
</dbReference>
<dbReference type="InterPro" id="IPR003812">
    <property type="entry name" value="Fido"/>
</dbReference>
<dbReference type="PANTHER" id="PTHR13504">
    <property type="entry name" value="FIDO DOMAIN-CONTAINING PROTEIN DDB_G0283145"/>
    <property type="match status" value="1"/>
</dbReference>
<dbReference type="AlphaFoldDB" id="U1RAG5"/>
<feature type="binding site" evidence="2">
    <location>
        <begin position="246"/>
        <end position="247"/>
    </location>
    <ligand>
        <name>ATP</name>
        <dbReference type="ChEBI" id="CHEBI:30616"/>
    </ligand>
</feature>
<dbReference type="Pfam" id="PF02661">
    <property type="entry name" value="Fic"/>
    <property type="match status" value="1"/>
</dbReference>
<dbReference type="InterPro" id="IPR036388">
    <property type="entry name" value="WH-like_DNA-bd_sf"/>
</dbReference>
<dbReference type="EMBL" id="AWSI01000020">
    <property type="protein sequence ID" value="ERH31006.1"/>
    <property type="molecule type" value="Genomic_DNA"/>
</dbReference>
<evidence type="ECO:0000313" key="5">
    <source>
        <dbReference type="Proteomes" id="UP000016519"/>
    </source>
</evidence>
<dbReference type="GO" id="GO:0005524">
    <property type="term" value="F:ATP binding"/>
    <property type="evidence" value="ECO:0007669"/>
    <property type="project" value="UniProtKB-KW"/>
</dbReference>
<feature type="domain" description="Fido" evidence="3">
    <location>
        <begin position="115"/>
        <end position="273"/>
    </location>
</feature>
<proteinExistence type="predicted"/>
<dbReference type="PATRIC" id="fig|1321816.3.peg.600"/>
<evidence type="ECO:0000313" key="4">
    <source>
        <dbReference type="EMBL" id="ERH31006.1"/>
    </source>
</evidence>
<evidence type="ECO:0000256" key="1">
    <source>
        <dbReference type="PIRSR" id="PIRSR640198-1"/>
    </source>
</evidence>
<dbReference type="Gene3D" id="1.10.3290.10">
    <property type="entry name" value="Fido-like domain"/>
    <property type="match status" value="1"/>
</dbReference>
<name>U1RAG5_9BIFI</name>
<feature type="binding site" evidence="2">
    <location>
        <position position="259"/>
    </location>
    <ligand>
        <name>ATP</name>
        <dbReference type="ChEBI" id="CHEBI:30616"/>
    </ligand>
</feature>
<evidence type="ECO:0000256" key="2">
    <source>
        <dbReference type="PIRSR" id="PIRSR640198-2"/>
    </source>
</evidence>
<dbReference type="InterPro" id="IPR036597">
    <property type="entry name" value="Fido-like_dom_sf"/>
</dbReference>
<reference evidence="4 5" key="1">
    <citation type="submission" date="2013-08" db="EMBL/GenBank/DDBJ databases">
        <authorList>
            <person name="Weinstock G."/>
            <person name="Sodergren E."/>
            <person name="Wylie T."/>
            <person name="Fulton L."/>
            <person name="Fulton R."/>
            <person name="Fronick C."/>
            <person name="O'Laughlin M."/>
            <person name="Godfrey J."/>
            <person name="Miner T."/>
            <person name="Herter B."/>
            <person name="Appelbaum E."/>
            <person name="Cordes M."/>
            <person name="Lek S."/>
            <person name="Wollam A."/>
            <person name="Pepin K.H."/>
            <person name="Palsikar V.B."/>
            <person name="Mitreva M."/>
            <person name="Wilson R.K."/>
        </authorList>
    </citation>
    <scope>NUCLEOTIDE SEQUENCE [LARGE SCALE GENOMIC DNA]</scope>
    <source>
        <strain evidence="4 5">F0580</strain>
    </source>
</reference>
<keyword evidence="2" id="KW-0067">ATP-binding</keyword>
<accession>U1RAG5</accession>
<keyword evidence="2" id="KW-0547">Nucleotide-binding</keyword>
<feature type="binding site" evidence="2">
    <location>
        <begin position="208"/>
        <end position="215"/>
    </location>
    <ligand>
        <name>ATP</name>
        <dbReference type="ChEBI" id="CHEBI:30616"/>
    </ligand>
</feature>
<keyword evidence="5" id="KW-1185">Reference proteome</keyword>
<comment type="caution">
    <text evidence="4">The sequence shown here is derived from an EMBL/GenBank/DDBJ whole genome shotgun (WGS) entry which is preliminary data.</text>
</comment>
<dbReference type="STRING" id="419015.HMPREF3214_01678"/>
<dbReference type="InterPro" id="IPR040198">
    <property type="entry name" value="Fido_containing"/>
</dbReference>
<evidence type="ECO:0000259" key="3">
    <source>
        <dbReference type="PROSITE" id="PS51459"/>
    </source>
</evidence>
<dbReference type="PANTHER" id="PTHR13504:SF38">
    <property type="entry name" value="FIDO DOMAIN-CONTAINING PROTEIN"/>
    <property type="match status" value="1"/>
</dbReference>
<protein>
    <submittedName>
        <fullName evidence="4">Fic family protein</fullName>
    </submittedName>
</protein>
<dbReference type="Proteomes" id="UP000016519">
    <property type="component" value="Unassembled WGS sequence"/>
</dbReference>
<dbReference type="SUPFAM" id="SSF140931">
    <property type="entry name" value="Fic-like"/>
    <property type="match status" value="1"/>
</dbReference>
<sequence length="358" mass="41309">MKDKEVKMRNFEYEKQYEKLLTPETMQLVAKIHEFKGEQKIFVETKSSALVDLLEIAKIQSTEASNRIEGIVTAEDRLSKIVQNKTTLRNRSEREIAGYRDVLNTIHESFEYIPVKPGVILQLHRDLYKFTGSSFGGKFKDSDNVIAETAADGSQRVRFEPAHSWETPEYMTQLCSAYTDAVEQRELDPLLVMPMFILDFLCIHPFNDGNGRMSRLLTLLTMYRAGYFVGKYISIEKLIADSKETYYEVLYESSISWHNGENDYEPFTRYMLGVIVAAYRDFSDRSQLLLNNDLSKYDRVKDVVKKHLGKITMAEIVQLCPDISKITIQRAVKDMLDNDEVTKIGGGRYTAYVWNEGE</sequence>
<dbReference type="HOGENOM" id="CLU_046381_0_0_11"/>